<dbReference type="GO" id="GO:0046872">
    <property type="term" value="F:metal ion binding"/>
    <property type="evidence" value="ECO:0007669"/>
    <property type="project" value="UniProtKB-KW"/>
</dbReference>
<reference evidence="9 10" key="1">
    <citation type="journal article" date="2013" name="PLoS ONE">
        <title>Genomic analysis of Melioribacter roseus, facultatively anaerobic organotrophic bacterium representing a novel deep lineage within Bacteriodetes/Chlorobi group.</title>
        <authorList>
            <person name="Kadnikov V.V."/>
            <person name="Mardanov A.V."/>
            <person name="Podosokorskaya O.A."/>
            <person name="Gavrilov S.N."/>
            <person name="Kublanov I.V."/>
            <person name="Beletsky A.V."/>
            <person name="Bonch-Osmolovskaya E.A."/>
            <person name="Ravin N.V."/>
        </authorList>
    </citation>
    <scope>NUCLEOTIDE SEQUENCE [LARGE SCALE GENOMIC DNA]</scope>
    <source>
        <strain evidence="10">JCM 17771 / P3M-2</strain>
    </source>
</reference>
<protein>
    <recommendedName>
        <fullName evidence="1">N(6)-L-threonylcarbamoyladenine synthase</fullName>
        <ecNumber evidence="1">2.3.1.234</ecNumber>
    </recommendedName>
</protein>
<dbReference type="eggNOG" id="COG1214">
    <property type="taxonomic scope" value="Bacteria"/>
</dbReference>
<dbReference type="GO" id="GO:0005829">
    <property type="term" value="C:cytosol"/>
    <property type="evidence" value="ECO:0007669"/>
    <property type="project" value="TreeGrafter"/>
</dbReference>
<evidence type="ECO:0000256" key="7">
    <source>
        <dbReference type="ARBA" id="ARBA00048117"/>
    </source>
</evidence>
<dbReference type="InterPro" id="IPR017861">
    <property type="entry name" value="KAE1/TsaD"/>
</dbReference>
<evidence type="ECO:0000256" key="2">
    <source>
        <dbReference type="ARBA" id="ARBA00022679"/>
    </source>
</evidence>
<comment type="catalytic activity">
    <reaction evidence="7">
        <text>L-threonylcarbamoyladenylate + adenosine(37) in tRNA = N(6)-L-threonylcarbamoyladenosine(37) in tRNA + AMP + H(+)</text>
        <dbReference type="Rhea" id="RHEA:37059"/>
        <dbReference type="Rhea" id="RHEA-COMP:10162"/>
        <dbReference type="Rhea" id="RHEA-COMP:10163"/>
        <dbReference type="ChEBI" id="CHEBI:15378"/>
        <dbReference type="ChEBI" id="CHEBI:73682"/>
        <dbReference type="ChEBI" id="CHEBI:74411"/>
        <dbReference type="ChEBI" id="CHEBI:74418"/>
        <dbReference type="ChEBI" id="CHEBI:456215"/>
        <dbReference type="EC" id="2.3.1.234"/>
    </reaction>
</comment>
<evidence type="ECO:0000256" key="1">
    <source>
        <dbReference type="ARBA" id="ARBA00012156"/>
    </source>
</evidence>
<evidence type="ECO:0000313" key="10">
    <source>
        <dbReference type="Proteomes" id="UP000009011"/>
    </source>
</evidence>
<dbReference type="GO" id="GO:0002949">
    <property type="term" value="P:tRNA threonylcarbamoyladenosine modification"/>
    <property type="evidence" value="ECO:0007669"/>
    <property type="project" value="InterPro"/>
</dbReference>
<evidence type="ECO:0000313" key="9">
    <source>
        <dbReference type="EMBL" id="AFN75642.1"/>
    </source>
</evidence>
<evidence type="ECO:0000259" key="8">
    <source>
        <dbReference type="Pfam" id="PF00814"/>
    </source>
</evidence>
<sequence length="213" mass="23975">MSIETSGEVCSVAFYKNENDLFELNFVRKNIHSEKIFDMIEFGRSNFGIQISDIDSVAVSIGPGSFTGLRIGMTVAKSIAMGLNKPIIPVPTFDAAAFHLIMELPQNTKFGILKKASINDFYYAKYLSGVKSYTIVDELQLILKEEVEKKAADADIVYADNYNLPETRKITAPTALHIAVWASEFGEKVTDYDYLEPFYLKKFIARVKNEKND</sequence>
<dbReference type="NCBIfam" id="TIGR03725">
    <property type="entry name" value="T6A_YeaZ"/>
    <property type="match status" value="1"/>
</dbReference>
<gene>
    <name evidence="9" type="ordered locus">MROS_2412</name>
</gene>
<keyword evidence="3" id="KW-0819">tRNA processing</keyword>
<dbReference type="InterPro" id="IPR000905">
    <property type="entry name" value="Gcp-like_dom"/>
</dbReference>
<dbReference type="STRING" id="1191523.MROS_2412"/>
<keyword evidence="5" id="KW-0408">Iron</keyword>
<dbReference type="EMBL" id="CP003557">
    <property type="protein sequence ID" value="AFN75642.1"/>
    <property type="molecule type" value="Genomic_DNA"/>
</dbReference>
<keyword evidence="9" id="KW-0645">Protease</keyword>
<evidence type="ECO:0000256" key="6">
    <source>
        <dbReference type="ARBA" id="ARBA00023315"/>
    </source>
</evidence>
<dbReference type="Pfam" id="PF00814">
    <property type="entry name" value="TsaD"/>
    <property type="match status" value="1"/>
</dbReference>
<accession>I6YYK0</accession>
<keyword evidence="2" id="KW-0808">Transferase</keyword>
<dbReference type="InterPro" id="IPR043129">
    <property type="entry name" value="ATPase_NBD"/>
</dbReference>
<dbReference type="CDD" id="cd24032">
    <property type="entry name" value="ASKHA_NBD_TsaB"/>
    <property type="match status" value="1"/>
</dbReference>
<keyword evidence="10" id="KW-1185">Reference proteome</keyword>
<dbReference type="SUPFAM" id="SSF53067">
    <property type="entry name" value="Actin-like ATPase domain"/>
    <property type="match status" value="1"/>
</dbReference>
<dbReference type="GO" id="GO:0061711">
    <property type="term" value="F:tRNA N(6)-L-threonylcarbamoyladenine synthase activity"/>
    <property type="evidence" value="ECO:0007669"/>
    <property type="project" value="UniProtKB-EC"/>
</dbReference>
<organism evidence="9 10">
    <name type="scientific">Melioribacter roseus (strain DSM 23840 / JCM 17771 / VKM B-2668 / P3M-2)</name>
    <dbReference type="NCBI Taxonomy" id="1191523"/>
    <lineage>
        <taxon>Bacteria</taxon>
        <taxon>Pseudomonadati</taxon>
        <taxon>Ignavibacteriota</taxon>
        <taxon>Ignavibacteria</taxon>
        <taxon>Ignavibacteriales</taxon>
        <taxon>Melioribacteraceae</taxon>
        <taxon>Melioribacter</taxon>
    </lineage>
</organism>
<evidence type="ECO:0000256" key="5">
    <source>
        <dbReference type="ARBA" id="ARBA00023004"/>
    </source>
</evidence>
<dbReference type="GO" id="GO:0008233">
    <property type="term" value="F:peptidase activity"/>
    <property type="evidence" value="ECO:0007669"/>
    <property type="project" value="UniProtKB-KW"/>
</dbReference>
<dbReference type="PANTHER" id="PTHR11735:SF11">
    <property type="entry name" value="TRNA THREONYLCARBAMOYLADENOSINE BIOSYNTHESIS PROTEIN TSAB"/>
    <property type="match status" value="1"/>
</dbReference>
<dbReference type="InterPro" id="IPR022496">
    <property type="entry name" value="T6A_TsaB"/>
</dbReference>
<dbReference type="EC" id="2.3.1.234" evidence="1"/>
<dbReference type="PATRIC" id="fig|1191523.3.peg.2544"/>
<dbReference type="HOGENOM" id="CLU_064886_1_0_10"/>
<keyword evidence="9" id="KW-0378">Hydrolase</keyword>
<dbReference type="PANTHER" id="PTHR11735">
    <property type="entry name" value="TRNA N6-ADENOSINE THREONYLCARBAMOYLTRANSFERASE"/>
    <property type="match status" value="1"/>
</dbReference>
<name>I6YYK0_MELRP</name>
<dbReference type="Proteomes" id="UP000009011">
    <property type="component" value="Chromosome"/>
</dbReference>
<keyword evidence="4" id="KW-0479">Metal-binding</keyword>
<feature type="domain" description="Gcp-like" evidence="8">
    <location>
        <begin position="32"/>
        <end position="124"/>
    </location>
</feature>
<dbReference type="KEGG" id="mro:MROS_2412"/>
<dbReference type="AlphaFoldDB" id="I6YYK0"/>
<dbReference type="PRINTS" id="PR00789">
    <property type="entry name" value="OSIALOPTASE"/>
</dbReference>
<proteinExistence type="predicted"/>
<dbReference type="Gene3D" id="3.30.420.40">
    <property type="match status" value="1"/>
</dbReference>
<evidence type="ECO:0000256" key="3">
    <source>
        <dbReference type="ARBA" id="ARBA00022694"/>
    </source>
</evidence>
<keyword evidence="6" id="KW-0012">Acyltransferase</keyword>
<evidence type="ECO:0000256" key="4">
    <source>
        <dbReference type="ARBA" id="ARBA00022723"/>
    </source>
</evidence>
<dbReference type="GO" id="GO:0006508">
    <property type="term" value="P:proteolysis"/>
    <property type="evidence" value="ECO:0007669"/>
    <property type="project" value="UniProtKB-KW"/>
</dbReference>